<protein>
    <recommendedName>
        <fullName evidence="8">Guanidinium exporter</fullName>
    </recommendedName>
</protein>
<sequence>MAWIYLIIAAAFETAWTFCVKFMAFSALKNLRWATAFLPSVGLPVVFPFVGYVVFGVGNVYFFSLAIKSLPTATAYAAWTAVTLVLIKLTEVFFLKQRTTWAEVFFMLMIMTGILGMKFYAADK</sequence>
<keyword evidence="6 10" id="KW-0472">Membrane</keyword>
<keyword evidence="4 9" id="KW-0812">Transmembrane</keyword>
<keyword evidence="2" id="KW-0813">Transport</keyword>
<keyword evidence="3" id="KW-1003">Cell membrane</keyword>
<reference evidence="12" key="1">
    <citation type="journal article" date="2019" name="Int. J. Syst. Evol. Microbiol.">
        <title>The Global Catalogue of Microorganisms (GCM) 10K type strain sequencing project: providing services to taxonomists for standard genome sequencing and annotation.</title>
        <authorList>
            <consortium name="The Broad Institute Genomics Platform"/>
            <consortium name="The Broad Institute Genome Sequencing Center for Infectious Disease"/>
            <person name="Wu L."/>
            <person name="Ma J."/>
        </authorList>
    </citation>
    <scope>NUCLEOTIDE SEQUENCE [LARGE SCALE GENOMIC DNA]</scope>
    <source>
        <strain evidence="12">KCTC 22437</strain>
    </source>
</reference>
<organism evidence="11 12">
    <name type="scientific">Mucilaginibacter ximonensis</name>
    <dbReference type="NCBI Taxonomy" id="538021"/>
    <lineage>
        <taxon>Bacteria</taxon>
        <taxon>Pseudomonadati</taxon>
        <taxon>Bacteroidota</taxon>
        <taxon>Sphingobacteriia</taxon>
        <taxon>Sphingobacteriales</taxon>
        <taxon>Sphingobacteriaceae</taxon>
        <taxon>Mucilaginibacter</taxon>
    </lineage>
</organism>
<comment type="similarity">
    <text evidence="7">Belongs to the drug/metabolite transporter (DMT) superfamily. Small multidrug resistance (SMR) (TC 2.A.7.1) family. Gdx/SugE subfamily.</text>
</comment>
<dbReference type="Pfam" id="PF00893">
    <property type="entry name" value="Multi_Drug_Res"/>
    <property type="match status" value="1"/>
</dbReference>
<dbReference type="PANTHER" id="PTHR30561">
    <property type="entry name" value="SMR FAMILY PROTON-DEPENDENT DRUG EFFLUX TRANSPORTER SUGE"/>
    <property type="match status" value="1"/>
</dbReference>
<evidence type="ECO:0000256" key="1">
    <source>
        <dbReference type="ARBA" id="ARBA00004651"/>
    </source>
</evidence>
<evidence type="ECO:0000256" key="5">
    <source>
        <dbReference type="ARBA" id="ARBA00022989"/>
    </source>
</evidence>
<dbReference type="EMBL" id="JBHUPD010000002">
    <property type="protein sequence ID" value="MFD2873107.1"/>
    <property type="molecule type" value="Genomic_DNA"/>
</dbReference>
<proteinExistence type="inferred from homology"/>
<accession>A0ABW5YE54</accession>
<dbReference type="InterPro" id="IPR037185">
    <property type="entry name" value="EmrE-like"/>
</dbReference>
<dbReference type="PANTHER" id="PTHR30561:SF0">
    <property type="entry name" value="GUANIDINIUM EXPORTER"/>
    <property type="match status" value="1"/>
</dbReference>
<evidence type="ECO:0000256" key="3">
    <source>
        <dbReference type="ARBA" id="ARBA00022475"/>
    </source>
</evidence>
<dbReference type="Proteomes" id="UP001597557">
    <property type="component" value="Unassembled WGS sequence"/>
</dbReference>
<evidence type="ECO:0000313" key="12">
    <source>
        <dbReference type="Proteomes" id="UP001597557"/>
    </source>
</evidence>
<evidence type="ECO:0000256" key="10">
    <source>
        <dbReference type="SAM" id="Phobius"/>
    </source>
</evidence>
<dbReference type="SUPFAM" id="SSF103481">
    <property type="entry name" value="Multidrug resistance efflux transporter EmrE"/>
    <property type="match status" value="1"/>
</dbReference>
<comment type="caution">
    <text evidence="11">The sequence shown here is derived from an EMBL/GenBank/DDBJ whole genome shotgun (WGS) entry which is preliminary data.</text>
</comment>
<evidence type="ECO:0000256" key="7">
    <source>
        <dbReference type="ARBA" id="ARBA00038151"/>
    </source>
</evidence>
<feature type="transmembrane region" description="Helical" evidence="10">
    <location>
        <begin position="101"/>
        <end position="121"/>
    </location>
</feature>
<evidence type="ECO:0000256" key="9">
    <source>
        <dbReference type="RuleBase" id="RU003942"/>
    </source>
</evidence>
<dbReference type="InterPro" id="IPR045324">
    <property type="entry name" value="Small_multidrug_res"/>
</dbReference>
<evidence type="ECO:0000256" key="8">
    <source>
        <dbReference type="ARBA" id="ARBA00039168"/>
    </source>
</evidence>
<name>A0ABW5YE54_9SPHI</name>
<feature type="transmembrane region" description="Helical" evidence="10">
    <location>
        <begin position="41"/>
        <end position="63"/>
    </location>
</feature>
<evidence type="ECO:0000256" key="6">
    <source>
        <dbReference type="ARBA" id="ARBA00023136"/>
    </source>
</evidence>
<dbReference type="RefSeq" id="WP_377185502.1">
    <property type="nucleotide sequence ID" value="NZ_JBHUPD010000002.1"/>
</dbReference>
<keyword evidence="12" id="KW-1185">Reference proteome</keyword>
<dbReference type="InterPro" id="IPR000390">
    <property type="entry name" value="Small_drug/metabolite_transptr"/>
</dbReference>
<keyword evidence="5 10" id="KW-1133">Transmembrane helix</keyword>
<evidence type="ECO:0000256" key="4">
    <source>
        <dbReference type="ARBA" id="ARBA00022692"/>
    </source>
</evidence>
<gene>
    <name evidence="11" type="ORF">ACFS5N_11545</name>
</gene>
<comment type="subcellular location">
    <subcellularLocation>
        <location evidence="1 9">Cell membrane</location>
        <topology evidence="1 9">Multi-pass membrane protein</topology>
    </subcellularLocation>
</comment>
<dbReference type="Gene3D" id="1.10.3730.20">
    <property type="match status" value="1"/>
</dbReference>
<evidence type="ECO:0000313" key="11">
    <source>
        <dbReference type="EMBL" id="MFD2873107.1"/>
    </source>
</evidence>
<evidence type="ECO:0000256" key="2">
    <source>
        <dbReference type="ARBA" id="ARBA00022448"/>
    </source>
</evidence>
<feature type="transmembrane region" description="Helical" evidence="10">
    <location>
        <begin position="75"/>
        <end position="95"/>
    </location>
</feature>